<dbReference type="Gene3D" id="1.10.150.720">
    <property type="entry name" value="Haloacid dehalogenase-like hydrolase"/>
    <property type="match status" value="1"/>
</dbReference>
<evidence type="ECO:0000313" key="1">
    <source>
        <dbReference type="EMBL" id="VDM69325.1"/>
    </source>
</evidence>
<sequence>MSSLKRLSPIIRPLHKACTSPFSSTSARTVQVVSFDVNDTLIADGEPVDEVYARVASDHGIKVNPAAVAASYPKYWKNLCSSHPCFGFSTFGEFEWWKRIVIGCLQEVYYHVLILILGI</sequence>
<dbReference type="PANTHER" id="PTHR46191">
    <property type="match status" value="1"/>
</dbReference>
<dbReference type="AlphaFoldDB" id="A0A3P7KDJ5"/>
<organism evidence="1 2">
    <name type="scientific">Strongylus vulgaris</name>
    <name type="common">Blood worm</name>
    <dbReference type="NCBI Taxonomy" id="40348"/>
    <lineage>
        <taxon>Eukaryota</taxon>
        <taxon>Metazoa</taxon>
        <taxon>Ecdysozoa</taxon>
        <taxon>Nematoda</taxon>
        <taxon>Chromadorea</taxon>
        <taxon>Rhabditida</taxon>
        <taxon>Rhabditina</taxon>
        <taxon>Rhabditomorpha</taxon>
        <taxon>Strongyloidea</taxon>
        <taxon>Strongylidae</taxon>
        <taxon>Strongylus</taxon>
    </lineage>
</organism>
<dbReference type="OrthoDB" id="444127at2759"/>
<dbReference type="EMBL" id="UYYB01011838">
    <property type="protein sequence ID" value="VDM69325.1"/>
    <property type="molecule type" value="Genomic_DNA"/>
</dbReference>
<dbReference type="GO" id="GO:0005634">
    <property type="term" value="C:nucleus"/>
    <property type="evidence" value="ECO:0007669"/>
    <property type="project" value="TreeGrafter"/>
</dbReference>
<reference evidence="1 2" key="1">
    <citation type="submission" date="2018-11" db="EMBL/GenBank/DDBJ databases">
        <authorList>
            <consortium name="Pathogen Informatics"/>
        </authorList>
    </citation>
    <scope>NUCLEOTIDE SEQUENCE [LARGE SCALE GENOMIC DNA]</scope>
</reference>
<dbReference type="PANTHER" id="PTHR46191:SF2">
    <property type="entry name" value="HALOACID DEHALOGENASE-LIKE HYDROLASE DOMAIN-CONTAINING PROTEIN 3"/>
    <property type="match status" value="1"/>
</dbReference>
<accession>A0A3P7KDJ5</accession>
<keyword evidence="2" id="KW-1185">Reference proteome</keyword>
<dbReference type="Proteomes" id="UP000270094">
    <property type="component" value="Unassembled WGS sequence"/>
</dbReference>
<gene>
    <name evidence="1" type="ORF">SVUK_LOCUS4323</name>
</gene>
<proteinExistence type="predicted"/>
<dbReference type="InterPro" id="IPR044924">
    <property type="entry name" value="HAD-SF_hydro_IA_REG-2-like_cap"/>
</dbReference>
<dbReference type="InterPro" id="IPR051828">
    <property type="entry name" value="HAD-like_hydrolase_domain"/>
</dbReference>
<protein>
    <submittedName>
        <fullName evidence="1">Uncharacterized protein</fullName>
    </submittedName>
</protein>
<evidence type="ECO:0000313" key="2">
    <source>
        <dbReference type="Proteomes" id="UP000270094"/>
    </source>
</evidence>
<name>A0A3P7KDJ5_STRVU</name>